<evidence type="ECO:0000256" key="3">
    <source>
        <dbReference type="ARBA" id="ARBA00022630"/>
    </source>
</evidence>
<organism evidence="9 10">
    <name type="scientific">Streptomyces rhizosphaericus</name>
    <dbReference type="NCBI Taxonomy" id="114699"/>
    <lineage>
        <taxon>Bacteria</taxon>
        <taxon>Bacillati</taxon>
        <taxon>Actinomycetota</taxon>
        <taxon>Actinomycetes</taxon>
        <taxon>Kitasatosporales</taxon>
        <taxon>Streptomycetaceae</taxon>
        <taxon>Streptomyces</taxon>
        <taxon>Streptomyces violaceusniger group</taxon>
    </lineage>
</organism>
<name>A0ABN1QSC4_9ACTN</name>
<dbReference type="SUPFAM" id="SSF56645">
    <property type="entry name" value="Acyl-CoA dehydrogenase NM domain-like"/>
    <property type="match status" value="1"/>
</dbReference>
<dbReference type="InterPro" id="IPR046373">
    <property type="entry name" value="Acyl-CoA_Oxase/DH_mid-dom_sf"/>
</dbReference>
<protein>
    <submittedName>
        <fullName evidence="9">Acyl-CoA dehydrogenase</fullName>
    </submittedName>
</protein>
<evidence type="ECO:0000259" key="6">
    <source>
        <dbReference type="Pfam" id="PF00441"/>
    </source>
</evidence>
<feature type="domain" description="Acyl-CoA oxidase/dehydrogenase middle" evidence="7">
    <location>
        <begin position="126"/>
        <end position="222"/>
    </location>
</feature>
<gene>
    <name evidence="9" type="ORF">GCM10009575_066840</name>
</gene>
<evidence type="ECO:0000256" key="4">
    <source>
        <dbReference type="ARBA" id="ARBA00022827"/>
    </source>
</evidence>
<dbReference type="Pfam" id="PF02770">
    <property type="entry name" value="Acyl-CoA_dh_M"/>
    <property type="match status" value="1"/>
</dbReference>
<dbReference type="Pfam" id="PF00441">
    <property type="entry name" value="Acyl-CoA_dh_1"/>
    <property type="match status" value="1"/>
</dbReference>
<dbReference type="Pfam" id="PF02771">
    <property type="entry name" value="Acyl-CoA_dh_N"/>
    <property type="match status" value="1"/>
</dbReference>
<dbReference type="InterPro" id="IPR009075">
    <property type="entry name" value="AcylCo_DH/oxidase_C"/>
</dbReference>
<evidence type="ECO:0000259" key="8">
    <source>
        <dbReference type="Pfam" id="PF02771"/>
    </source>
</evidence>
<dbReference type="SUPFAM" id="SSF47203">
    <property type="entry name" value="Acyl-CoA dehydrogenase C-terminal domain-like"/>
    <property type="match status" value="1"/>
</dbReference>
<comment type="caution">
    <text evidence="9">The sequence shown here is derived from an EMBL/GenBank/DDBJ whole genome shotgun (WGS) entry which is preliminary data.</text>
</comment>
<evidence type="ECO:0000259" key="7">
    <source>
        <dbReference type="Pfam" id="PF02770"/>
    </source>
</evidence>
<evidence type="ECO:0000313" key="9">
    <source>
        <dbReference type="EMBL" id="GAA0946816.1"/>
    </source>
</evidence>
<dbReference type="Proteomes" id="UP001500418">
    <property type="component" value="Unassembled WGS sequence"/>
</dbReference>
<dbReference type="InterPro" id="IPR037069">
    <property type="entry name" value="AcylCoA_DH/ox_N_sf"/>
</dbReference>
<dbReference type="InterPro" id="IPR009100">
    <property type="entry name" value="AcylCoA_DH/oxidase_NM_dom_sf"/>
</dbReference>
<keyword evidence="5" id="KW-0560">Oxidoreductase</keyword>
<keyword evidence="10" id="KW-1185">Reference proteome</keyword>
<feature type="domain" description="Acyl-CoA dehydrogenase/oxidase C-terminal" evidence="6">
    <location>
        <begin position="234"/>
        <end position="385"/>
    </location>
</feature>
<accession>A0ABN1QSC4</accession>
<dbReference type="PANTHER" id="PTHR43884">
    <property type="entry name" value="ACYL-COA DEHYDROGENASE"/>
    <property type="match status" value="1"/>
</dbReference>
<keyword evidence="3 5" id="KW-0285">Flavoprotein</keyword>
<dbReference type="InterPro" id="IPR036250">
    <property type="entry name" value="AcylCo_DH-like_C"/>
</dbReference>
<dbReference type="Gene3D" id="2.40.110.10">
    <property type="entry name" value="Butyryl-CoA Dehydrogenase, subunit A, domain 2"/>
    <property type="match status" value="1"/>
</dbReference>
<reference evidence="9 10" key="1">
    <citation type="journal article" date="2019" name="Int. J. Syst. Evol. Microbiol.">
        <title>The Global Catalogue of Microorganisms (GCM) 10K type strain sequencing project: providing services to taxonomists for standard genome sequencing and annotation.</title>
        <authorList>
            <consortium name="The Broad Institute Genomics Platform"/>
            <consortium name="The Broad Institute Genome Sequencing Center for Infectious Disease"/>
            <person name="Wu L."/>
            <person name="Ma J."/>
        </authorList>
    </citation>
    <scope>NUCLEOTIDE SEQUENCE [LARGE SCALE GENOMIC DNA]</scope>
    <source>
        <strain evidence="9 10">JCM 11444</strain>
    </source>
</reference>
<evidence type="ECO:0000313" key="10">
    <source>
        <dbReference type="Proteomes" id="UP001500418"/>
    </source>
</evidence>
<evidence type="ECO:0000256" key="1">
    <source>
        <dbReference type="ARBA" id="ARBA00001974"/>
    </source>
</evidence>
<dbReference type="PANTHER" id="PTHR43884:SF19">
    <property type="entry name" value="ACYL-COA DEHYDROGENASE FADE4-RELATED"/>
    <property type="match status" value="1"/>
</dbReference>
<keyword evidence="4 5" id="KW-0274">FAD</keyword>
<dbReference type="InterPro" id="IPR013786">
    <property type="entry name" value="AcylCoA_DH/ox_N"/>
</dbReference>
<evidence type="ECO:0000256" key="5">
    <source>
        <dbReference type="RuleBase" id="RU362125"/>
    </source>
</evidence>
<comment type="similarity">
    <text evidence="2 5">Belongs to the acyl-CoA dehydrogenase family.</text>
</comment>
<dbReference type="InterPro" id="IPR006091">
    <property type="entry name" value="Acyl-CoA_Oxase/DH_mid-dom"/>
</dbReference>
<dbReference type="Gene3D" id="1.20.140.10">
    <property type="entry name" value="Butyryl-CoA Dehydrogenase, subunit A, domain 3"/>
    <property type="match status" value="1"/>
</dbReference>
<proteinExistence type="inferred from homology"/>
<comment type="cofactor">
    <cofactor evidence="1 5">
        <name>FAD</name>
        <dbReference type="ChEBI" id="CHEBI:57692"/>
    </cofactor>
</comment>
<sequence length="598" mass="65479">MPKADMTALAARLEAHLGDPHAPASRMPFTRVLDLDEREEYPYAFVNMLRDWGVPEYALPGEQGGKAGDVEANFSLVRLIARRDPTTATALMVTNLAFMPVWIGGSEEQKRAVVDAVKRGARLSWGLSERAYGSDLLANAMSARKVEGGYRLTGEKWLIGNATWSDAVVVFARTGERPGPAAFSLFLMEKRKTPAGSVEELPRERLHGLRAMDISGIRVDDVFLPDSALIGAEGQGLEITLKATQTARTQISSIAMSAVDTGLRLTLDFTEERVILGKPVSDVPYSRRQLTEVFADLMVTDAVCLGAVRCLQAAPEQVSVSSSVAKYFVPTLLEATMSQLSVVLGARFFLRGHPHYGMFQKLLRDLVVANFADGNTVVNLRNLGHQLPQVLTCATTAGEGVRLAAADRAAVLYGMARELPLYEPWKQELSSRGGEDDTLLAAPDAVRRLRGLAGEAEQQERGWLLRSADTADELLAHAALLRERCDALRAELGRAFGNSAELFDLAKEYSLVHAAAACVLTYVHSHTALDAPLPSGAVLLLQLERLRRKVRPHEAVTDQAVVDEVMRVVRHLYRENRLFSHWTFPLAEPTADVSAARH</sequence>
<dbReference type="EMBL" id="BAAAID010000053">
    <property type="protein sequence ID" value="GAA0946816.1"/>
    <property type="molecule type" value="Genomic_DNA"/>
</dbReference>
<dbReference type="CDD" id="cd00567">
    <property type="entry name" value="ACAD"/>
    <property type="match status" value="1"/>
</dbReference>
<dbReference type="Gene3D" id="1.10.540.10">
    <property type="entry name" value="Acyl-CoA dehydrogenase/oxidase, N-terminal domain"/>
    <property type="match status" value="1"/>
</dbReference>
<evidence type="ECO:0000256" key="2">
    <source>
        <dbReference type="ARBA" id="ARBA00009347"/>
    </source>
</evidence>
<feature type="domain" description="Acyl-CoA dehydrogenase/oxidase N-terminal" evidence="8">
    <location>
        <begin position="32"/>
        <end position="117"/>
    </location>
</feature>